<feature type="short sequence motif" description="Q motif" evidence="8">
    <location>
        <begin position="20"/>
        <end position="48"/>
    </location>
</feature>
<dbReference type="SMART" id="SM00487">
    <property type="entry name" value="DEXDc"/>
    <property type="match status" value="1"/>
</dbReference>
<accession>A0A9P6J8B2</accession>
<dbReference type="InterPro" id="IPR014001">
    <property type="entry name" value="Helicase_ATP-bd"/>
</dbReference>
<evidence type="ECO:0000259" key="9">
    <source>
        <dbReference type="PROSITE" id="PS51192"/>
    </source>
</evidence>
<evidence type="ECO:0000256" key="4">
    <source>
        <dbReference type="ARBA" id="ARBA00022806"/>
    </source>
</evidence>
<dbReference type="InterPro" id="IPR050079">
    <property type="entry name" value="DEAD_box_RNA_helicase"/>
</dbReference>
<evidence type="ECO:0000313" key="11">
    <source>
        <dbReference type="EMBL" id="KAF9964404.1"/>
    </source>
</evidence>
<dbReference type="Proteomes" id="UP000738359">
    <property type="component" value="Unassembled WGS sequence"/>
</dbReference>
<dbReference type="AlphaFoldDB" id="A0A9P6J8B2"/>
<dbReference type="SUPFAM" id="SSF52540">
    <property type="entry name" value="P-loop containing nucleoside triphosphate hydrolases"/>
    <property type="match status" value="1"/>
</dbReference>
<keyword evidence="4" id="KW-0347">Helicase</keyword>
<feature type="domain" description="DEAD-box RNA helicase Q" evidence="10">
    <location>
        <begin position="20"/>
        <end position="48"/>
    </location>
</feature>
<protein>
    <recommendedName>
        <fullName evidence="1">RNA helicase</fullName>
        <ecNumber evidence="1">3.6.4.13</ecNumber>
    </recommendedName>
</protein>
<evidence type="ECO:0000256" key="3">
    <source>
        <dbReference type="ARBA" id="ARBA00022801"/>
    </source>
</evidence>
<keyword evidence="6" id="KW-0694">RNA-binding</keyword>
<evidence type="ECO:0000256" key="8">
    <source>
        <dbReference type="PROSITE-ProRule" id="PRU00552"/>
    </source>
</evidence>
<keyword evidence="11" id="KW-0648">Protein biosynthesis</keyword>
<dbReference type="GO" id="GO:0005524">
    <property type="term" value="F:ATP binding"/>
    <property type="evidence" value="ECO:0007669"/>
    <property type="project" value="UniProtKB-KW"/>
</dbReference>
<keyword evidence="12" id="KW-1185">Reference proteome</keyword>
<dbReference type="PANTHER" id="PTHR47959:SF1">
    <property type="entry name" value="ATP-DEPENDENT RNA HELICASE DBPA"/>
    <property type="match status" value="1"/>
</dbReference>
<keyword evidence="11" id="KW-0396">Initiation factor</keyword>
<evidence type="ECO:0000256" key="7">
    <source>
        <dbReference type="ARBA" id="ARBA00047984"/>
    </source>
</evidence>
<dbReference type="InterPro" id="IPR011545">
    <property type="entry name" value="DEAD/DEAH_box_helicase_dom"/>
</dbReference>
<dbReference type="Gene3D" id="3.40.50.300">
    <property type="entry name" value="P-loop containing nucleotide triphosphate hydrolases"/>
    <property type="match status" value="2"/>
</dbReference>
<dbReference type="PROSITE" id="PS51192">
    <property type="entry name" value="HELICASE_ATP_BIND_1"/>
    <property type="match status" value="1"/>
</dbReference>
<keyword evidence="5" id="KW-0067">ATP-binding</keyword>
<dbReference type="GO" id="GO:0003724">
    <property type="term" value="F:RNA helicase activity"/>
    <property type="evidence" value="ECO:0007669"/>
    <property type="project" value="UniProtKB-EC"/>
</dbReference>
<dbReference type="EC" id="3.6.4.13" evidence="1"/>
<name>A0A9P6J8B2_MORAP</name>
<evidence type="ECO:0000256" key="6">
    <source>
        <dbReference type="ARBA" id="ARBA00022884"/>
    </source>
</evidence>
<evidence type="ECO:0000259" key="10">
    <source>
        <dbReference type="PROSITE" id="PS51195"/>
    </source>
</evidence>
<dbReference type="OrthoDB" id="10265785at2759"/>
<dbReference type="PANTHER" id="PTHR47959">
    <property type="entry name" value="ATP-DEPENDENT RNA HELICASE RHLE-RELATED"/>
    <property type="match status" value="1"/>
</dbReference>
<keyword evidence="3" id="KW-0378">Hydrolase</keyword>
<keyword evidence="2" id="KW-0547">Nucleotide-binding</keyword>
<evidence type="ECO:0000313" key="12">
    <source>
        <dbReference type="Proteomes" id="UP000738359"/>
    </source>
</evidence>
<dbReference type="GO" id="GO:0016787">
    <property type="term" value="F:hydrolase activity"/>
    <property type="evidence" value="ECO:0007669"/>
    <property type="project" value="UniProtKB-KW"/>
</dbReference>
<dbReference type="InterPro" id="IPR014014">
    <property type="entry name" value="RNA_helicase_DEAD_Q_motif"/>
</dbReference>
<evidence type="ECO:0000256" key="5">
    <source>
        <dbReference type="ARBA" id="ARBA00022840"/>
    </source>
</evidence>
<dbReference type="EMBL" id="JAAAHY010000368">
    <property type="protein sequence ID" value="KAF9964404.1"/>
    <property type="molecule type" value="Genomic_DNA"/>
</dbReference>
<proteinExistence type="predicted"/>
<comment type="catalytic activity">
    <reaction evidence="7">
        <text>ATP + H2O = ADP + phosphate + H(+)</text>
        <dbReference type="Rhea" id="RHEA:13065"/>
        <dbReference type="ChEBI" id="CHEBI:15377"/>
        <dbReference type="ChEBI" id="CHEBI:15378"/>
        <dbReference type="ChEBI" id="CHEBI:30616"/>
        <dbReference type="ChEBI" id="CHEBI:43474"/>
        <dbReference type="ChEBI" id="CHEBI:456216"/>
        <dbReference type="EC" id="3.6.4.13"/>
    </reaction>
</comment>
<dbReference type="GO" id="GO:0003723">
    <property type="term" value="F:RNA binding"/>
    <property type="evidence" value="ECO:0007669"/>
    <property type="project" value="UniProtKB-KW"/>
</dbReference>
<dbReference type="GO" id="GO:0005829">
    <property type="term" value="C:cytosol"/>
    <property type="evidence" value="ECO:0007669"/>
    <property type="project" value="TreeGrafter"/>
</dbReference>
<feature type="domain" description="Helicase ATP-binding" evidence="9">
    <location>
        <begin position="51"/>
        <end position="195"/>
    </location>
</feature>
<dbReference type="InterPro" id="IPR027417">
    <property type="entry name" value="P-loop_NTPase"/>
</dbReference>
<evidence type="ECO:0000256" key="2">
    <source>
        <dbReference type="ARBA" id="ARBA00022741"/>
    </source>
</evidence>
<dbReference type="GO" id="GO:0003743">
    <property type="term" value="F:translation initiation factor activity"/>
    <property type="evidence" value="ECO:0007669"/>
    <property type="project" value="UniProtKB-KW"/>
</dbReference>
<organism evidence="11 12">
    <name type="scientific">Mortierella alpina</name>
    <name type="common">Oleaginous fungus</name>
    <name type="synonym">Mortierella renispora</name>
    <dbReference type="NCBI Taxonomy" id="64518"/>
    <lineage>
        <taxon>Eukaryota</taxon>
        <taxon>Fungi</taxon>
        <taxon>Fungi incertae sedis</taxon>
        <taxon>Mucoromycota</taxon>
        <taxon>Mortierellomycotina</taxon>
        <taxon>Mortierellomycetes</taxon>
        <taxon>Mortierellales</taxon>
        <taxon>Mortierellaceae</taxon>
        <taxon>Mortierella</taxon>
    </lineage>
</organism>
<comment type="caution">
    <text evidence="11">The sequence shown here is derived from an EMBL/GenBank/DDBJ whole genome shotgun (WGS) entry which is preliminary data.</text>
</comment>
<dbReference type="PROSITE" id="PS51195">
    <property type="entry name" value="Q_MOTIF"/>
    <property type="match status" value="1"/>
</dbReference>
<reference evidence="11" key="1">
    <citation type="journal article" date="2020" name="Fungal Divers.">
        <title>Resolving the Mortierellaceae phylogeny through synthesis of multi-gene phylogenetics and phylogenomics.</title>
        <authorList>
            <person name="Vandepol N."/>
            <person name="Liber J."/>
            <person name="Desiro A."/>
            <person name="Na H."/>
            <person name="Kennedy M."/>
            <person name="Barry K."/>
            <person name="Grigoriev I.V."/>
            <person name="Miller A.N."/>
            <person name="O'Donnell K."/>
            <person name="Stajich J.E."/>
            <person name="Bonito G."/>
        </authorList>
    </citation>
    <scope>NUCLEOTIDE SEQUENCE</scope>
    <source>
        <strain evidence="11">CK1249</strain>
    </source>
</reference>
<evidence type="ECO:0000256" key="1">
    <source>
        <dbReference type="ARBA" id="ARBA00012552"/>
    </source>
</evidence>
<dbReference type="Pfam" id="PF00270">
    <property type="entry name" value="DEAD"/>
    <property type="match status" value="1"/>
</dbReference>
<gene>
    <name evidence="11" type="primary">EIF-4A</name>
    <name evidence="11" type="ORF">BGZ70_006501</name>
</gene>
<sequence length="201" mass="21727">MALHEIDDEQIESNWGATVDDFEDMNLSDGLLTSIARQGFTAPTNIQRHAIPAIIVGRYVDVQSPSGTGKTTSFLIAALQKLDALLSESQVLILVPTVQSGAQIQKAVLALGGFMKIQCACVGGANVRDEIKALEAGAHVVIDDAVNILARDFRDAIDSIRAMAPGQCQFVFTSRTKSEDVEQLGIHYMEDAIQIAVREEE</sequence>